<dbReference type="NCBIfam" id="TIGR03604">
    <property type="entry name" value="TOMM_cyclo_SagD"/>
    <property type="match status" value="1"/>
</dbReference>
<dbReference type="Gene3D" id="3.30.160.660">
    <property type="match status" value="1"/>
</dbReference>
<dbReference type="PANTHER" id="PTHR37809:SF1">
    <property type="entry name" value="RIBOSOMAL PROTEIN S12 METHYLTHIOTRANSFERASE ACCESSORY FACTOR YCAO"/>
    <property type="match status" value="1"/>
</dbReference>
<gene>
    <name evidence="2" type="ORF">NZD86_09880</name>
</gene>
<evidence type="ECO:0000259" key="1">
    <source>
        <dbReference type="PROSITE" id="PS51664"/>
    </source>
</evidence>
<name>A0ABY6Z9B2_9BACL</name>
<proteinExistence type="predicted"/>
<reference evidence="2" key="1">
    <citation type="submission" date="2022-08" db="EMBL/GenBank/DDBJ databases">
        <title>Alicyclobacillus dauci DSM2870, complete genome.</title>
        <authorList>
            <person name="Wang Q."/>
            <person name="Cai R."/>
            <person name="Wang Z."/>
        </authorList>
    </citation>
    <scope>NUCLEOTIDE SEQUENCE</scope>
    <source>
        <strain evidence="2">DSM 28700</strain>
    </source>
</reference>
<organism evidence="2 3">
    <name type="scientific">Alicyclobacillus dauci</name>
    <dbReference type="NCBI Taxonomy" id="1475485"/>
    <lineage>
        <taxon>Bacteria</taxon>
        <taxon>Bacillati</taxon>
        <taxon>Bacillota</taxon>
        <taxon>Bacilli</taxon>
        <taxon>Bacillales</taxon>
        <taxon>Alicyclobacillaceae</taxon>
        <taxon>Alicyclobacillus</taxon>
    </lineage>
</organism>
<sequence>MNIVIFHNGSTLGKQIIDTWYEKYSQTSEFHVVHNCSLDDLEEYRPKLVILASDTPSEFENLVLGKCRALNLSILSVLGRGSTVLLGPLETPEIPGCVTCLELRWENTFDRSLLNSIFNQQVESHVEPLHMPLMMSQSDLVTLGDIVTDEIQSIILEPPNSPNSKGKVGVYDQAEHIEWVPIVPSHDCPRCNLMPDDDPVLAQLQFASHIINDVESLRVGTVDFNHLEELFVHTKVGYISNSHEFWNGDRYVEAGAYIYTPAGTEIAGYGSGLSITDAKLSAMLEVLERSCGFQAVNRRPVVFGKYSEFNDIAVHPSQFGLHSHELLQSPNHILEPFDEEKKYSWVWAHSTKYNKSVLIPEQIAFYGPTADEKRFIKETSNGCAVGGTVEEAVLHGTFEVLERDGFLNMWYAKMPLPELRLGNHCPSKTSEVFNYLVENGFEVRLFNMSHDLSIPAICAVAINGENDFPKVVSGSACHLNPYQAVYGALRELTVQVLNLQRTSEERRKEAVSMFLDSKKIKDILDHVVVAGLPEAYPRWEFLLRQENRGQIQSVEEVYTDVARRYQIDSRDIRLILNSVLDDLHGRGFDVIVLNQTSVEVSHGGLHAVKVLIPGMTPITFGYGSQRVRGLSRLFELPYRMGYSPRVMTERDLNQDCHPFS</sequence>
<dbReference type="Gene3D" id="3.30.40.250">
    <property type="match status" value="1"/>
</dbReference>
<keyword evidence="3" id="KW-1185">Reference proteome</keyword>
<dbReference type="RefSeq" id="WP_268046346.1">
    <property type="nucleotide sequence ID" value="NZ_CP104064.1"/>
</dbReference>
<dbReference type="PANTHER" id="PTHR37809">
    <property type="entry name" value="RIBOSOMAL PROTEIN S12 METHYLTHIOTRANSFERASE ACCESSORY FACTOR YCAO"/>
    <property type="match status" value="1"/>
</dbReference>
<protein>
    <submittedName>
        <fullName evidence="2">TOMM leader peptide-binding protein</fullName>
    </submittedName>
</protein>
<dbReference type="InterPro" id="IPR003776">
    <property type="entry name" value="YcaO-like_dom"/>
</dbReference>
<dbReference type="EMBL" id="CP104064">
    <property type="protein sequence ID" value="WAH38756.1"/>
    <property type="molecule type" value="Genomic_DNA"/>
</dbReference>
<accession>A0ABY6Z9B2</accession>
<dbReference type="Gene3D" id="3.40.50.720">
    <property type="entry name" value="NAD(P)-binding Rossmann-like Domain"/>
    <property type="match status" value="1"/>
</dbReference>
<dbReference type="InterPro" id="IPR022291">
    <property type="entry name" value="Bacteriocin_synth_cyclodeHase"/>
</dbReference>
<evidence type="ECO:0000313" key="3">
    <source>
        <dbReference type="Proteomes" id="UP001164803"/>
    </source>
</evidence>
<dbReference type="PROSITE" id="PS51664">
    <property type="entry name" value="YCAO"/>
    <property type="match status" value="1"/>
</dbReference>
<feature type="domain" description="YcaO" evidence="1">
    <location>
        <begin position="270"/>
        <end position="660"/>
    </location>
</feature>
<dbReference type="Pfam" id="PF02624">
    <property type="entry name" value="YcaO"/>
    <property type="match status" value="1"/>
</dbReference>
<dbReference type="InterPro" id="IPR027624">
    <property type="entry name" value="TOMM_cyclo_SagD"/>
</dbReference>
<dbReference type="Gene3D" id="3.30.1330.230">
    <property type="match status" value="1"/>
</dbReference>
<dbReference type="Proteomes" id="UP001164803">
    <property type="component" value="Chromosome"/>
</dbReference>
<dbReference type="NCBIfam" id="TIGR03882">
    <property type="entry name" value="cyclo_dehyd_2"/>
    <property type="match status" value="1"/>
</dbReference>
<evidence type="ECO:0000313" key="2">
    <source>
        <dbReference type="EMBL" id="WAH38756.1"/>
    </source>
</evidence>